<proteinExistence type="predicted"/>
<feature type="compositionally biased region" description="Low complexity" evidence="1">
    <location>
        <begin position="1457"/>
        <end position="1470"/>
    </location>
</feature>
<feature type="region of interest" description="Disordered" evidence="1">
    <location>
        <begin position="1230"/>
        <end position="1283"/>
    </location>
</feature>
<keyword evidence="2" id="KW-0472">Membrane</keyword>
<sequence length="2534" mass="254365">MAALFESVRQSLTNGSVSDALDLIDSLEAEFDASTAECRPAPVQLRVVMYLHPLMPLQLRRTRDWVAYQARWELPPPPPGPSSPPAPTSPPFRPPPSPPPVSLLALAPATPSASASPAPLLAAATTFADPGPDSTGPPGPDGPSGPAGDAPPPSDSDGSDLTQMGLARVGSSAGSNSTTGPGGSKGGDGGGTSKWGPDGFGQLLNVTLGVEARVLVELPPTQFEVNWLSMPPPFDSGFMAQVLPHDYYTDYYYPLYDWSAGNGSVVEEVESRAPNLPTYLEPIGTPPANTWLALLYRRDWMPAAAAALTPPAGPGGSNPAAAPPGASATMGGSWAADVSNGITNGSSQAGASPLAADAPLLPATWEALAAMAAAAEGRDLDGDGTPDHGLCLDVRPGCKAWSVLSAVYVSIAQRYGKQQGAWFDRDSMAPLVGGPAMRAALATWRRLAAVAWTSANGSSPNATDLPGDGSGSGSGSGSDTAAGDAPPDSVFGANFTGYFNDGGDCEPVNLDFADGRCLFTLEWTVGLPFLRADLAPNLAGRLGVALPPGSSRVWVAQGVPVRSPRPPRPPPGPAAPPSPAADLARAAAQAEEDGAGPLVECSADPGLCPYAATAPGGSLVNVAPFTSVARSDVWSSDYPPPTLRGREALGALMQMWLRTPDRYEALLGASLGANASAVDWGALGYDPRDGPSLAAGLAAGERHPNAAADIMTVHSAGYRMALDAAAARALVNASSPGATATDANSSSGSGTAGGSDADAAVAARLAADFTFVFDAIPFPKTIRAMYWKNLGYKGPPADSTTPSPSPEAAAAAAGGGGGGSSRSAVLTVAVAVPIGALVLLLVGCALLMYRYYNHLGLLTGRVRPPRHGPDVTLVSTDIQNSTLLWETLPAEDMSNSTLLWETLPAEDMSVVLSQHHAVMRSELDAHGGYEAATEGDAFLLAFHTASAALSFCVNVQLRLLEVNWPAALLATPDGAEVWVAPSPQVSDALRILSSYRSSRRNLPSLPSLAFRSSVSQTLAGFGWGALLGNAAANIVGGGGGGGGLAAGSSRKAIAHQTSSAFIGSDPSGEPAAAGPIAEGVAAWRQALASGGSGARSWRSVFVQTAAAAAAALGETASGGRRTASSRINSSRVGSALAGRGTGTGAGAGTQTGTGTGMGTGSGSERPSGTGYEPMPPGMMAHSPLPHLPDLMRASAAGISGSRSRSGAASPVPRFLATHHPDLAHTYQHQIQIQIQHSPRQQGSPRGKQHVPFFQPKPAQPRGQREGGSEGEQELEPGREERGILRGDLEAGSLLPTRDHSFLPPHLRLPPEDEAAARAAAEVVITRAAAAGVGSTAQHGSIGSVPRRQPPGPVCEARLDDGNGNNGSNGNGTNGNGGGEANTGPTTADSSTPHWRAPESESSDSVPDGPDGESSDKVQPLLSSRFSGALGPPAAASAGLSFALSPNPSPRSDRRSLRALGPGPPSGAYAAPAYAEGFTHAPAFAGANRGSGSGEAVPSSPPRLEQRARATASPGALTHPGELTSSGSAPVGASLAAAAAAQEGRVGSLCTTPRRRLAPGLRLDLPDGGGLTAAALTAAATSAAAAARQGLLNRFPSSRSAPPPEDRSMGSGSAPGGGGGGSTGDGGADGGPPDADAEVEEAEACGGDVYDVYEQPPSTAALRLARVLYALEASNSLRRATAATTGVSDFAFGGGGGGGGHGLGPLDEALLASVGLGRRHSADGSASMAGAKGTPFSNPAFVKASLGGLLGPGTGRMPTVVSGRNTSSDGGGVTEGASVGMSLAPSTSGRRRRQSADGYLDRPSSPTAVSSQRPSNALPDGSGGRWGLGSGEIGSLGTVGSGRPMGLSMDGTGGDSGGGGSSGCALEETLNCLLAAASMGRIAANSLLSALKQLWNIAAAPDQADGAGLYPVGLNPPVPGSLGDPGGVLRPVLALRGLRVRMGVHSGLNAAEVVETRRGQCEYRGGAMARVKAVGDLAAGGVIVLTESTHAAYRLDRRRLSQLQLLHLGEPRHVLLPEPSGRPGGLGVGALASVASMAMGGGPLQGVGGGGGGGGGGGQHLASGSAHPLLSTKQMNPSRRYLQATGATSTRSARSNTSTARDPELYLLLDARLLPRHGVVGPFRTAAMLDPRSTFLAPLGSITAAFVLVSGVKALRAWNGPLLGESLALLHRYLTASAAEAGGYVVAAAEGLAVVVFACPAAAVAWAVVTQERVLQLPWAAALLDHDFGEEVRRDGRVVLRGLRLKMGLETGVATARLVPRMGRLDYTGRTLNRASRIATKAGQGGVFVSAALWLKAQAAADSQAQAAAAMSGSRGGSRVGSRAVSRAGTLARVGSTAIRTAAAAAAVMGVTSVTAGGGMPGPAPPLLSRAASLAYATGLAAPVASRASSYLPGVTAPFGLGVSRIGSSIYRGPAAPGNESPRSLAAAASGTAAAAAAAAGAAAGGGGGSAMSPGLNRYSPTGASANASSRHMPLLAPPPTPGMLFRELVGTSQGMIPLKGVKELVELIQVERCRLPLALNELEALLSKASKLSA</sequence>
<accession>A0A835Y1G3</accession>
<dbReference type="EMBL" id="JAEHOE010000041">
    <property type="protein sequence ID" value="KAG2492923.1"/>
    <property type="molecule type" value="Genomic_DNA"/>
</dbReference>
<feature type="region of interest" description="Disordered" evidence="1">
    <location>
        <begin position="125"/>
        <end position="196"/>
    </location>
</feature>
<dbReference type="Proteomes" id="UP000612055">
    <property type="component" value="Unassembled WGS sequence"/>
</dbReference>
<evidence type="ECO:0000256" key="1">
    <source>
        <dbReference type="SAM" id="MobiDB-lite"/>
    </source>
</evidence>
<dbReference type="GO" id="GO:0035556">
    <property type="term" value="P:intracellular signal transduction"/>
    <property type="evidence" value="ECO:0007669"/>
    <property type="project" value="InterPro"/>
</dbReference>
<keyword evidence="5" id="KW-1185">Reference proteome</keyword>
<dbReference type="GO" id="GO:0009190">
    <property type="term" value="P:cyclic nucleotide biosynthetic process"/>
    <property type="evidence" value="ECO:0007669"/>
    <property type="project" value="InterPro"/>
</dbReference>
<feature type="compositionally biased region" description="Low complexity" evidence="1">
    <location>
        <begin position="125"/>
        <end position="134"/>
    </location>
</feature>
<dbReference type="PANTHER" id="PTHR43081">
    <property type="entry name" value="ADENYLATE CYCLASE, TERMINAL-DIFFERENTIATION SPECIFIC-RELATED"/>
    <property type="match status" value="1"/>
</dbReference>
<feature type="compositionally biased region" description="Gly residues" evidence="1">
    <location>
        <begin position="1612"/>
        <end position="1629"/>
    </location>
</feature>
<feature type="compositionally biased region" description="Low complexity" evidence="1">
    <location>
        <begin position="580"/>
        <end position="589"/>
    </location>
</feature>
<dbReference type="SUPFAM" id="SSF55073">
    <property type="entry name" value="Nucleotide cyclase"/>
    <property type="match status" value="2"/>
</dbReference>
<dbReference type="Gene3D" id="3.40.190.10">
    <property type="entry name" value="Periplasmic binding protein-like II"/>
    <property type="match status" value="1"/>
</dbReference>
<feature type="compositionally biased region" description="Pro residues" evidence="1">
    <location>
        <begin position="563"/>
        <end position="579"/>
    </location>
</feature>
<feature type="region of interest" description="Disordered" evidence="1">
    <location>
        <begin position="75"/>
        <end position="105"/>
    </location>
</feature>
<feature type="domain" description="Guanylate cyclase" evidence="3">
    <location>
        <begin position="872"/>
        <end position="941"/>
    </location>
</feature>
<feature type="compositionally biased region" description="Gly residues" evidence="1">
    <location>
        <begin position="1139"/>
        <end position="1161"/>
    </location>
</feature>
<feature type="region of interest" description="Disordered" evidence="1">
    <location>
        <begin position="1754"/>
        <end position="1859"/>
    </location>
</feature>
<keyword evidence="2" id="KW-0812">Transmembrane</keyword>
<feature type="compositionally biased region" description="Low complexity" evidence="1">
    <location>
        <begin position="795"/>
        <end position="812"/>
    </location>
</feature>
<feature type="domain" description="Guanylate cyclase" evidence="3">
    <location>
        <begin position="2241"/>
        <end position="2278"/>
    </location>
</feature>
<dbReference type="PANTHER" id="PTHR43081:SF1">
    <property type="entry name" value="ADENYLATE CYCLASE, TERMINAL-DIFFERENTIATION SPECIFIC"/>
    <property type="match status" value="1"/>
</dbReference>
<feature type="compositionally biased region" description="Pro residues" evidence="1">
    <location>
        <begin position="135"/>
        <end position="154"/>
    </location>
</feature>
<feature type="region of interest" description="Disordered" evidence="1">
    <location>
        <begin position="2045"/>
        <end position="2075"/>
    </location>
</feature>
<feature type="region of interest" description="Disordered" evidence="1">
    <location>
        <begin position="795"/>
        <end position="814"/>
    </location>
</feature>
<dbReference type="OrthoDB" id="545881at2759"/>
<feature type="transmembrane region" description="Helical" evidence="2">
    <location>
        <begin position="824"/>
        <end position="849"/>
    </location>
</feature>
<dbReference type="InterPro" id="IPR001054">
    <property type="entry name" value="A/G_cyclase"/>
</dbReference>
<feature type="compositionally biased region" description="Gly residues" evidence="1">
    <location>
        <begin position="1850"/>
        <end position="1859"/>
    </location>
</feature>
<feature type="region of interest" description="Disordered" evidence="1">
    <location>
        <begin position="457"/>
        <end position="486"/>
    </location>
</feature>
<feature type="compositionally biased region" description="Pro residues" evidence="1">
    <location>
        <begin position="75"/>
        <end position="101"/>
    </location>
</feature>
<dbReference type="Gene3D" id="3.30.70.1230">
    <property type="entry name" value="Nucleotide cyclase"/>
    <property type="match status" value="3"/>
</dbReference>
<name>A0A835Y1G3_9CHLO</name>
<feature type="compositionally biased region" description="Polar residues" evidence="1">
    <location>
        <begin position="1122"/>
        <end position="1132"/>
    </location>
</feature>
<dbReference type="InterPro" id="IPR050697">
    <property type="entry name" value="Adenylyl/Guanylyl_Cyclase_3/4"/>
</dbReference>
<feature type="compositionally biased region" description="Gly residues" evidence="1">
    <location>
        <begin position="1363"/>
        <end position="1380"/>
    </location>
</feature>
<feature type="compositionally biased region" description="Gly residues" evidence="1">
    <location>
        <begin position="2045"/>
        <end position="2058"/>
    </location>
</feature>
<evidence type="ECO:0000313" key="4">
    <source>
        <dbReference type="EMBL" id="KAG2492923.1"/>
    </source>
</evidence>
<reference evidence="4" key="1">
    <citation type="journal article" date="2020" name="bioRxiv">
        <title>Comparative genomics of Chlamydomonas.</title>
        <authorList>
            <person name="Craig R.J."/>
            <person name="Hasan A.R."/>
            <person name="Ness R.W."/>
            <person name="Keightley P.D."/>
        </authorList>
    </citation>
    <scope>NUCLEOTIDE SEQUENCE</scope>
    <source>
        <strain evidence="4">CCAP 11/70</strain>
    </source>
</reference>
<dbReference type="InterPro" id="IPR029787">
    <property type="entry name" value="Nucleotide_cyclase"/>
</dbReference>
<feature type="region of interest" description="Disordered" evidence="1">
    <location>
        <begin position="1112"/>
        <end position="1187"/>
    </location>
</feature>
<evidence type="ECO:0000259" key="3">
    <source>
        <dbReference type="PROSITE" id="PS50125"/>
    </source>
</evidence>
<protein>
    <recommendedName>
        <fullName evidence="3">Guanylate cyclase domain-containing protein</fullName>
    </recommendedName>
</protein>
<feature type="compositionally biased region" description="Low complexity" evidence="1">
    <location>
        <begin position="170"/>
        <end position="179"/>
    </location>
</feature>
<dbReference type="PROSITE" id="PS50125">
    <property type="entry name" value="GUANYLATE_CYCLASE_2"/>
    <property type="match status" value="2"/>
</dbReference>
<keyword evidence="2" id="KW-1133">Transmembrane helix</keyword>
<feature type="region of interest" description="Disordered" evidence="1">
    <location>
        <begin position="560"/>
        <end position="589"/>
    </location>
</feature>
<feature type="compositionally biased region" description="Low complexity" evidence="1">
    <location>
        <begin position="1524"/>
        <end position="1540"/>
    </location>
</feature>
<organism evidence="4 5">
    <name type="scientific">Edaphochlamys debaryana</name>
    <dbReference type="NCBI Taxonomy" id="47281"/>
    <lineage>
        <taxon>Eukaryota</taxon>
        <taxon>Viridiplantae</taxon>
        <taxon>Chlorophyta</taxon>
        <taxon>core chlorophytes</taxon>
        <taxon>Chlorophyceae</taxon>
        <taxon>CS clade</taxon>
        <taxon>Chlamydomonadales</taxon>
        <taxon>Chlamydomonadales incertae sedis</taxon>
        <taxon>Edaphochlamys</taxon>
    </lineage>
</organism>
<dbReference type="SMART" id="SM00044">
    <property type="entry name" value="CYCc"/>
    <property type="match status" value="1"/>
</dbReference>
<feature type="region of interest" description="Disordered" evidence="1">
    <location>
        <begin position="1331"/>
        <end position="1470"/>
    </location>
</feature>
<feature type="region of interest" description="Disordered" evidence="1">
    <location>
        <begin position="1593"/>
        <end position="1640"/>
    </location>
</feature>
<feature type="compositionally biased region" description="Gly residues" evidence="1">
    <location>
        <begin position="180"/>
        <end position="193"/>
    </location>
</feature>
<gene>
    <name evidence="4" type="ORF">HYH03_008835</name>
</gene>
<feature type="compositionally biased region" description="Gly residues" evidence="1">
    <location>
        <begin position="1820"/>
        <end position="1839"/>
    </location>
</feature>
<feature type="region of interest" description="Disordered" evidence="1">
    <location>
        <begin position="1482"/>
        <end position="1551"/>
    </location>
</feature>
<evidence type="ECO:0000256" key="2">
    <source>
        <dbReference type="SAM" id="Phobius"/>
    </source>
</evidence>
<feature type="compositionally biased region" description="Low complexity" evidence="1">
    <location>
        <begin position="1425"/>
        <end position="1445"/>
    </location>
</feature>
<comment type="caution">
    <text evidence="4">The sequence shown here is derived from an EMBL/GenBank/DDBJ whole genome shotgun (WGS) entry which is preliminary data.</text>
</comment>
<feature type="compositionally biased region" description="Polar residues" evidence="1">
    <location>
        <begin position="1803"/>
        <end position="1814"/>
    </location>
</feature>
<evidence type="ECO:0000313" key="5">
    <source>
        <dbReference type="Proteomes" id="UP000612055"/>
    </source>
</evidence>